<feature type="domain" description="FAD-binding PCMH-type" evidence="1">
    <location>
        <begin position="71"/>
        <end position="229"/>
    </location>
</feature>
<organism evidence="2 3">
    <name type="scientific">Marchantia polymorpha subsp. ruderalis</name>
    <dbReference type="NCBI Taxonomy" id="1480154"/>
    <lineage>
        <taxon>Eukaryota</taxon>
        <taxon>Viridiplantae</taxon>
        <taxon>Streptophyta</taxon>
        <taxon>Embryophyta</taxon>
        <taxon>Marchantiophyta</taxon>
        <taxon>Marchantiopsida</taxon>
        <taxon>Marchantiidae</taxon>
        <taxon>Marchantiales</taxon>
        <taxon>Marchantiaceae</taxon>
        <taxon>Marchantia</taxon>
    </lineage>
</organism>
<gene>
    <name evidence="2" type="ORF">AXG93_1154s1100</name>
</gene>
<proteinExistence type="predicted"/>
<dbReference type="PANTHER" id="PTHR43762">
    <property type="entry name" value="L-GULONOLACTONE OXIDASE"/>
    <property type="match status" value="1"/>
</dbReference>
<dbReference type="InterPro" id="IPR016166">
    <property type="entry name" value="FAD-bd_PCMH"/>
</dbReference>
<sequence length="229" mass="25217">MFVLSCGFHRSSRKELGRNCNGSEFSKDARSGVKFAKEARWSCESVQYPLSRTGWKGDTGMYAATVSTDSERRENGTWVFVGFTGSLRGASRLGIDRVWLRAVAELQVGGRKGLRRFDGMVNLALMDKILNVDQEKMQVTVQAGARVEQVLEALKPHGLTLQNYASIKEQQFGGFIQVGALGTGATLPPVDEQVVSLKLVTPAKGTLDLSPESDAHLFYCRAVLLELWE</sequence>
<protein>
    <recommendedName>
        <fullName evidence="1">FAD-binding PCMH-type domain-containing protein</fullName>
    </recommendedName>
</protein>
<dbReference type="GO" id="GO:0016899">
    <property type="term" value="F:oxidoreductase activity, acting on the CH-OH group of donors, oxygen as acceptor"/>
    <property type="evidence" value="ECO:0007669"/>
    <property type="project" value="InterPro"/>
</dbReference>
<reference evidence="2" key="1">
    <citation type="submission" date="2016-03" db="EMBL/GenBank/DDBJ databases">
        <title>Mechanisms controlling the formation of the plant cell surface in tip-growing cells are functionally conserved among land plants.</title>
        <authorList>
            <person name="Honkanen S."/>
            <person name="Jones V.A."/>
            <person name="Morieri G."/>
            <person name="Champion C."/>
            <person name="Hetherington A.J."/>
            <person name="Kelly S."/>
            <person name="Saint-Marcoux D."/>
            <person name="Proust H."/>
            <person name="Prescott H."/>
            <person name="Dolan L."/>
        </authorList>
    </citation>
    <scope>NUCLEOTIDE SEQUENCE [LARGE SCALE GENOMIC DNA]</scope>
    <source>
        <tissue evidence="2">Whole gametophyte</tissue>
    </source>
</reference>
<evidence type="ECO:0000313" key="3">
    <source>
        <dbReference type="Proteomes" id="UP000077202"/>
    </source>
</evidence>
<dbReference type="Pfam" id="PF01565">
    <property type="entry name" value="FAD_binding_4"/>
    <property type="match status" value="1"/>
</dbReference>
<dbReference type="SUPFAM" id="SSF56176">
    <property type="entry name" value="FAD-binding/transporter-associated domain-like"/>
    <property type="match status" value="1"/>
</dbReference>
<dbReference type="InterPro" id="IPR010031">
    <property type="entry name" value="FAD_lactone_oxidase-like"/>
</dbReference>
<evidence type="ECO:0000259" key="1">
    <source>
        <dbReference type="PROSITE" id="PS51387"/>
    </source>
</evidence>
<dbReference type="InterPro" id="IPR036318">
    <property type="entry name" value="FAD-bd_PCMH-like_sf"/>
</dbReference>
<name>A0A176WTM6_MARPO</name>
<dbReference type="PANTHER" id="PTHR43762:SF1">
    <property type="entry name" value="D-ARABINONO-1,4-LACTONE OXIDASE"/>
    <property type="match status" value="1"/>
</dbReference>
<dbReference type="InterPro" id="IPR006094">
    <property type="entry name" value="Oxid_FAD_bind_N"/>
</dbReference>
<dbReference type="PROSITE" id="PS51387">
    <property type="entry name" value="FAD_PCMH"/>
    <property type="match status" value="1"/>
</dbReference>
<dbReference type="InterPro" id="IPR016169">
    <property type="entry name" value="FAD-bd_PCMH_sub2"/>
</dbReference>
<accession>A0A176WTM6</accession>
<dbReference type="AlphaFoldDB" id="A0A176WTM6"/>
<dbReference type="GO" id="GO:0071949">
    <property type="term" value="F:FAD binding"/>
    <property type="evidence" value="ECO:0007669"/>
    <property type="project" value="InterPro"/>
</dbReference>
<keyword evidence="3" id="KW-1185">Reference proteome</keyword>
<comment type="caution">
    <text evidence="2">The sequence shown here is derived from an EMBL/GenBank/DDBJ whole genome shotgun (WGS) entry which is preliminary data.</text>
</comment>
<dbReference type="Gene3D" id="3.30.465.10">
    <property type="match status" value="1"/>
</dbReference>
<dbReference type="Proteomes" id="UP000077202">
    <property type="component" value="Unassembled WGS sequence"/>
</dbReference>
<evidence type="ECO:0000313" key="2">
    <source>
        <dbReference type="EMBL" id="OAE35656.1"/>
    </source>
</evidence>
<dbReference type="EMBL" id="LVLJ01000095">
    <property type="protein sequence ID" value="OAE35656.1"/>
    <property type="molecule type" value="Genomic_DNA"/>
</dbReference>